<proteinExistence type="predicted"/>
<evidence type="ECO:0000313" key="2">
    <source>
        <dbReference type="Proteomes" id="UP000627984"/>
    </source>
</evidence>
<evidence type="ECO:0000313" key="1">
    <source>
        <dbReference type="EMBL" id="GGK79936.1"/>
    </source>
</evidence>
<comment type="caution">
    <text evidence="1">The sequence shown here is derived from an EMBL/GenBank/DDBJ whole genome shotgun (WGS) entry which is preliminary data.</text>
</comment>
<sequence>MPATGWEGAVPVAAEPPGEKAVAAEGAGEPVTVSAPHPMDRSRVPAASGIAILRMPL</sequence>
<reference evidence="1" key="2">
    <citation type="submission" date="2022-09" db="EMBL/GenBank/DDBJ databases">
        <authorList>
            <person name="Sun Q."/>
            <person name="Ohkuma M."/>
        </authorList>
    </citation>
    <scope>NUCLEOTIDE SEQUENCE</scope>
    <source>
        <strain evidence="1">JCM 3093</strain>
    </source>
</reference>
<dbReference type="AlphaFoldDB" id="A0AA37BJ61"/>
<name>A0AA37BJ61_9ACTN</name>
<accession>A0AA37BJ61</accession>
<reference evidence="1" key="1">
    <citation type="journal article" date="2014" name="Int. J. Syst. Evol. Microbiol.">
        <title>Complete genome sequence of Corynebacterium casei LMG S-19264T (=DSM 44701T), isolated from a smear-ripened cheese.</title>
        <authorList>
            <consortium name="US DOE Joint Genome Institute (JGI-PGF)"/>
            <person name="Walter F."/>
            <person name="Albersmeier A."/>
            <person name="Kalinowski J."/>
            <person name="Ruckert C."/>
        </authorList>
    </citation>
    <scope>NUCLEOTIDE SEQUENCE</scope>
    <source>
        <strain evidence="1">JCM 3093</strain>
    </source>
</reference>
<organism evidence="1 2">
    <name type="scientific">Planomonospora parontospora</name>
    <dbReference type="NCBI Taxonomy" id="58119"/>
    <lineage>
        <taxon>Bacteria</taxon>
        <taxon>Bacillati</taxon>
        <taxon>Actinomycetota</taxon>
        <taxon>Actinomycetes</taxon>
        <taxon>Streptosporangiales</taxon>
        <taxon>Streptosporangiaceae</taxon>
        <taxon>Planomonospora</taxon>
    </lineage>
</organism>
<dbReference type="EMBL" id="BMQD01000014">
    <property type="protein sequence ID" value="GGK79936.1"/>
    <property type="molecule type" value="Genomic_DNA"/>
</dbReference>
<protein>
    <submittedName>
        <fullName evidence="1">Uncharacterized protein</fullName>
    </submittedName>
</protein>
<dbReference type="Proteomes" id="UP000627984">
    <property type="component" value="Unassembled WGS sequence"/>
</dbReference>
<gene>
    <name evidence="1" type="ORF">GCM10010126_44120</name>
</gene>